<proteinExistence type="predicted"/>
<name>A0A022W9T3_TRIRU</name>
<dbReference type="AlphaFoldDB" id="A0A022W9T3"/>
<reference evidence="2" key="1">
    <citation type="submission" date="2014-02" db="EMBL/GenBank/DDBJ databases">
        <title>The Genome Sequence of Trichophyton rubrum (morphotype fischeri) CBS 288.86.</title>
        <authorList>
            <consortium name="The Broad Institute Genomics Platform"/>
            <person name="Cuomo C.A."/>
            <person name="White T.C."/>
            <person name="Graser Y."/>
            <person name="Martinez-Rossi N."/>
            <person name="Heitman J."/>
            <person name="Young S.K."/>
            <person name="Zeng Q."/>
            <person name="Gargeya S."/>
            <person name="Abouelleil A."/>
            <person name="Alvarado L."/>
            <person name="Chapman S.B."/>
            <person name="Gainer-Dewar J."/>
            <person name="Goldberg J."/>
            <person name="Griggs A."/>
            <person name="Gujja S."/>
            <person name="Hansen M."/>
            <person name="Howarth C."/>
            <person name="Imamovic A."/>
            <person name="Larimer J."/>
            <person name="Martinez D."/>
            <person name="Murphy C."/>
            <person name="Pearson M.D."/>
            <person name="Persinoti G."/>
            <person name="Poon T."/>
            <person name="Priest M."/>
            <person name="Roberts A.D."/>
            <person name="Saif S."/>
            <person name="Shea T.D."/>
            <person name="Sykes S.N."/>
            <person name="Wortman J."/>
            <person name="Nusbaum C."/>
            <person name="Birren B."/>
        </authorList>
    </citation>
    <scope>NUCLEOTIDE SEQUENCE [LARGE SCALE GENOMIC DNA]</scope>
    <source>
        <strain evidence="2">CBS 288.86</strain>
    </source>
</reference>
<accession>A0A022W9T3</accession>
<gene>
    <name evidence="2" type="ORF">H103_02514</name>
</gene>
<feature type="compositionally biased region" description="Basic and acidic residues" evidence="1">
    <location>
        <begin position="86"/>
        <end position="98"/>
    </location>
</feature>
<evidence type="ECO:0000313" key="2">
    <source>
        <dbReference type="EMBL" id="EZF54843.1"/>
    </source>
</evidence>
<organism evidence="2">
    <name type="scientific">Trichophyton rubrum CBS 288.86</name>
    <dbReference type="NCBI Taxonomy" id="1215330"/>
    <lineage>
        <taxon>Eukaryota</taxon>
        <taxon>Fungi</taxon>
        <taxon>Dikarya</taxon>
        <taxon>Ascomycota</taxon>
        <taxon>Pezizomycotina</taxon>
        <taxon>Eurotiomycetes</taxon>
        <taxon>Eurotiomycetidae</taxon>
        <taxon>Onygenales</taxon>
        <taxon>Arthrodermataceae</taxon>
        <taxon>Trichophyton</taxon>
    </lineage>
</organism>
<feature type="region of interest" description="Disordered" evidence="1">
    <location>
        <begin position="76"/>
        <end position="136"/>
    </location>
</feature>
<feature type="region of interest" description="Disordered" evidence="1">
    <location>
        <begin position="29"/>
        <end position="53"/>
    </location>
</feature>
<dbReference type="EMBL" id="KK207773">
    <property type="protein sequence ID" value="EZF54843.1"/>
    <property type="molecule type" value="Genomic_DNA"/>
</dbReference>
<protein>
    <submittedName>
        <fullName evidence="2">Uncharacterized protein</fullName>
    </submittedName>
</protein>
<dbReference type="HOGENOM" id="CLU_148130_0_0_1"/>
<evidence type="ECO:0000256" key="1">
    <source>
        <dbReference type="SAM" id="MobiDB-lite"/>
    </source>
</evidence>
<sequence length="136" mass="14885">MFSAARAAKPKLSLSISAATSNTASLSLKSPAALSIPRTPLSPRSPAAYNTTQSSRFTQPCYSTYSNSCNAKSILKKTQSSSSGVADKRTRFNTEPEVRYLTPIENHDEYYGSSSSAMSREDRRERRWARATAGYS</sequence>
<dbReference type="Proteomes" id="UP000023758">
    <property type="component" value="Unassembled WGS sequence"/>
</dbReference>
<dbReference type="OrthoDB" id="5357531at2759"/>